<sequence>MIDHDLLEDEEIRCPACDGEDFVKNGVVRGTQRYRCRPCNKNFSAEFKHRWPTSSKLLNLMLYCGGETLEEVSEGCGASPSTVDRWKTEAIEHHPWFVRGIAEQAVYAYEREPTVEECLSHAMGTYAFITGRDLDGASGTFNGKKFAESLILELAMIGPNSFLEALRAYLETLPANPADP</sequence>
<organism evidence="1 2">
    <name type="scientific">Rhizobium phage vB_RleA_TRX32-1</name>
    <dbReference type="NCBI Taxonomy" id="2777321"/>
    <lineage>
        <taxon>Viruses</taxon>
        <taxon>Duplodnaviria</taxon>
        <taxon>Heunggongvirae</taxon>
        <taxon>Uroviricota</taxon>
        <taxon>Caudoviricetes</taxon>
        <taxon>Autographivirales</taxon>
        <taxon>Paadamvirus</taxon>
        <taxon>Paadamvirus TRX321</taxon>
    </lineage>
</organism>
<accession>A0A7T7GRR3</accession>
<proteinExistence type="predicted"/>
<name>A0A7T7GRR3_9CAUD</name>
<dbReference type="PANTHER" id="PTHR33293:SF1">
    <property type="entry name" value="INSERTION ELEMENT IS1 1 PROTEIN INSB-RELATED"/>
    <property type="match status" value="1"/>
</dbReference>
<evidence type="ECO:0000313" key="2">
    <source>
        <dbReference type="Proteomes" id="UP000596077"/>
    </source>
</evidence>
<keyword evidence="2" id="KW-1185">Reference proteome</keyword>
<evidence type="ECO:0000313" key="1">
    <source>
        <dbReference type="EMBL" id="QQM14041.1"/>
    </source>
</evidence>
<dbReference type="EMBL" id="MW023914">
    <property type="protein sequence ID" value="QQM14041.1"/>
    <property type="molecule type" value="Genomic_DNA"/>
</dbReference>
<dbReference type="InterPro" id="IPR051354">
    <property type="entry name" value="Transposase_27_IS1"/>
</dbReference>
<dbReference type="Proteomes" id="UP000596077">
    <property type="component" value="Genome"/>
</dbReference>
<protein>
    <recommendedName>
        <fullName evidence="3">IS1 family transposase</fullName>
    </recommendedName>
</protein>
<dbReference type="PANTHER" id="PTHR33293">
    <property type="entry name" value="INSERTION ELEMENT IS1 1 PROTEIN INSB-RELATED"/>
    <property type="match status" value="1"/>
</dbReference>
<evidence type="ECO:0008006" key="3">
    <source>
        <dbReference type="Google" id="ProtNLM"/>
    </source>
</evidence>
<reference evidence="1 2" key="1">
    <citation type="submission" date="2020-09" db="EMBL/GenBank/DDBJ databases">
        <authorList>
            <person name="Ford S."/>
            <person name="Moeskjaer S."/>
            <person name="Young P."/>
            <person name="Santamaria R.I."/>
            <person name="Harrison E."/>
        </authorList>
    </citation>
    <scope>NUCLEOTIDE SEQUENCE [LARGE SCALE GENOMIC DNA]</scope>
</reference>